<keyword evidence="1" id="KW-0677">Repeat</keyword>
<comment type="caution">
    <text evidence="5">The sequence shown here is derived from an EMBL/GenBank/DDBJ whole genome shotgun (WGS) entry which is preliminary data.</text>
</comment>
<protein>
    <recommendedName>
        <fullName evidence="4">Apple domain-containing protein</fullName>
    </recommendedName>
</protein>
<dbReference type="OrthoDB" id="78172at2759"/>
<evidence type="ECO:0000256" key="2">
    <source>
        <dbReference type="ARBA" id="ARBA00023157"/>
    </source>
</evidence>
<feature type="non-terminal residue" evidence="5">
    <location>
        <position position="269"/>
    </location>
</feature>
<keyword evidence="3" id="KW-0732">Signal</keyword>
<dbReference type="InterPro" id="IPR000177">
    <property type="entry name" value="Apple"/>
</dbReference>
<dbReference type="InterPro" id="IPR003609">
    <property type="entry name" value="Pan_app"/>
</dbReference>
<feature type="domain" description="Apple" evidence="4">
    <location>
        <begin position="27"/>
        <end position="91"/>
    </location>
</feature>
<reference evidence="5" key="1">
    <citation type="submission" date="2019-06" db="EMBL/GenBank/DDBJ databases">
        <title>Genomics analysis of Aphanomyces spp. identifies a new class of oomycete effector associated with host adaptation.</title>
        <authorList>
            <person name="Gaulin E."/>
        </authorList>
    </citation>
    <scope>NUCLEOTIDE SEQUENCE</scope>
    <source>
        <strain evidence="5">CBS 578.67</strain>
    </source>
</reference>
<feature type="chain" id="PRO_5025414472" description="Apple domain-containing protein" evidence="3">
    <location>
        <begin position="23"/>
        <end position="269"/>
    </location>
</feature>
<accession>A0A6A4YN06</accession>
<evidence type="ECO:0000259" key="4">
    <source>
        <dbReference type="SMART" id="SM00223"/>
    </source>
</evidence>
<sequence length="269" mass="28248">MKYTSAFAAVAAAFSVLSATDAASAQCAPIEENTDYWGNDITSTAQDSAEKCCADCANTPGCGVYVWIKDWWTPGTCYLKRAGGQKGFKSSARAAKIVTTVAPPTAAPTLAPAPTGNGQCTTIEENTDYWGNDIGETLQASADKCCADCAKTPGCKLYVWEKEGSSGRCYLKNKPANKAYVLGARAAQLALPPGQCAKITEDTDYPGNDLGDVLQLETVDLCCTACSNTAGCKAYVWVLRDNVGTCILKSSKDNPTHYPGARAATLLGS</sequence>
<dbReference type="EMBL" id="VJMH01005330">
    <property type="protein sequence ID" value="KAF0697303.1"/>
    <property type="molecule type" value="Genomic_DNA"/>
</dbReference>
<proteinExistence type="predicted"/>
<feature type="domain" description="Apple" evidence="4">
    <location>
        <begin position="196"/>
        <end position="268"/>
    </location>
</feature>
<name>A0A6A4YN06_9STRA</name>
<keyword evidence="2" id="KW-1015">Disulfide bond</keyword>
<feature type="signal peptide" evidence="3">
    <location>
        <begin position="1"/>
        <end position="22"/>
    </location>
</feature>
<dbReference type="PANTHER" id="PTHR33946:SF4">
    <property type="entry name" value="COAGULATION FACTOR XI"/>
    <property type="match status" value="1"/>
</dbReference>
<dbReference type="AlphaFoldDB" id="A0A6A4YN06"/>
<evidence type="ECO:0000313" key="5">
    <source>
        <dbReference type="EMBL" id="KAF0697303.1"/>
    </source>
</evidence>
<dbReference type="SMART" id="SM00223">
    <property type="entry name" value="APPLE"/>
    <property type="match status" value="3"/>
</dbReference>
<evidence type="ECO:0000256" key="1">
    <source>
        <dbReference type="ARBA" id="ARBA00022737"/>
    </source>
</evidence>
<evidence type="ECO:0000256" key="3">
    <source>
        <dbReference type="SAM" id="SignalP"/>
    </source>
</evidence>
<gene>
    <name evidence="5" type="ORF">As57867_011952</name>
</gene>
<dbReference type="GO" id="GO:0006508">
    <property type="term" value="P:proteolysis"/>
    <property type="evidence" value="ECO:0007669"/>
    <property type="project" value="InterPro"/>
</dbReference>
<dbReference type="Pfam" id="PF14295">
    <property type="entry name" value="PAN_4"/>
    <property type="match status" value="3"/>
</dbReference>
<feature type="domain" description="Apple" evidence="4">
    <location>
        <begin position="120"/>
        <end position="187"/>
    </location>
</feature>
<dbReference type="GO" id="GO:0005576">
    <property type="term" value="C:extracellular region"/>
    <property type="evidence" value="ECO:0007669"/>
    <property type="project" value="InterPro"/>
</dbReference>
<dbReference type="PANTHER" id="PTHR33946">
    <property type="match status" value="1"/>
</dbReference>
<organism evidence="5">
    <name type="scientific">Aphanomyces stellatus</name>
    <dbReference type="NCBI Taxonomy" id="120398"/>
    <lineage>
        <taxon>Eukaryota</taxon>
        <taxon>Sar</taxon>
        <taxon>Stramenopiles</taxon>
        <taxon>Oomycota</taxon>
        <taxon>Saprolegniomycetes</taxon>
        <taxon>Saprolegniales</taxon>
        <taxon>Verrucalvaceae</taxon>
        <taxon>Aphanomyces</taxon>
    </lineage>
</organism>
<dbReference type="Gene3D" id="3.50.4.10">
    <property type="entry name" value="Hepatocyte Growth Factor"/>
    <property type="match status" value="3"/>
</dbReference>